<dbReference type="Proteomes" id="UP000622552">
    <property type="component" value="Unassembled WGS sequence"/>
</dbReference>
<sequence length="124" mass="13542">MEATLCDVCGRVLAAEEVRAVLLPDSSAVHPTRRDLDGLRPVTACGPDHLAAVTVELRTRDWADEELWAGQIVRALADAAPDQVGRAELARATSLSHEQIERAVTWHNTQIRRIDPADHGPLPL</sequence>
<dbReference type="RefSeq" id="WP_197003835.1">
    <property type="nucleotide sequence ID" value="NZ_BONS01000022.1"/>
</dbReference>
<accession>A0A8J7KG35</accession>
<gene>
    <name evidence="1" type="ORF">IW245_003114</name>
</gene>
<name>A0A8J7KG35_9ACTN</name>
<proteinExistence type="predicted"/>
<organism evidence="1 2">
    <name type="scientific">Longispora fulva</name>
    <dbReference type="NCBI Taxonomy" id="619741"/>
    <lineage>
        <taxon>Bacteria</taxon>
        <taxon>Bacillati</taxon>
        <taxon>Actinomycetota</taxon>
        <taxon>Actinomycetes</taxon>
        <taxon>Micromonosporales</taxon>
        <taxon>Micromonosporaceae</taxon>
        <taxon>Longispora</taxon>
    </lineage>
</organism>
<dbReference type="AlphaFoldDB" id="A0A8J7KG35"/>
<comment type="caution">
    <text evidence="1">The sequence shown here is derived from an EMBL/GenBank/DDBJ whole genome shotgun (WGS) entry which is preliminary data.</text>
</comment>
<reference evidence="1" key="1">
    <citation type="submission" date="2020-11" db="EMBL/GenBank/DDBJ databases">
        <title>Sequencing the genomes of 1000 actinobacteria strains.</title>
        <authorList>
            <person name="Klenk H.-P."/>
        </authorList>
    </citation>
    <scope>NUCLEOTIDE SEQUENCE</scope>
    <source>
        <strain evidence="1">DSM 45356</strain>
    </source>
</reference>
<keyword evidence="2" id="KW-1185">Reference proteome</keyword>
<evidence type="ECO:0000313" key="2">
    <source>
        <dbReference type="Proteomes" id="UP000622552"/>
    </source>
</evidence>
<protein>
    <submittedName>
        <fullName evidence="1">Uncharacterized protein</fullName>
    </submittedName>
</protein>
<dbReference type="EMBL" id="JADOUF010000001">
    <property type="protein sequence ID" value="MBG6136920.1"/>
    <property type="molecule type" value="Genomic_DNA"/>
</dbReference>
<evidence type="ECO:0000313" key="1">
    <source>
        <dbReference type="EMBL" id="MBG6136920.1"/>
    </source>
</evidence>